<dbReference type="Proteomes" id="UP000242515">
    <property type="component" value="Unassembled WGS sequence"/>
</dbReference>
<dbReference type="STRING" id="988801.SAMN05216522_10383"/>
<dbReference type="RefSeq" id="WP_092673679.1">
    <property type="nucleotide sequence ID" value="NZ_FOGC01000003.1"/>
</dbReference>
<keyword evidence="3" id="KW-1185">Reference proteome</keyword>
<evidence type="ECO:0000256" key="1">
    <source>
        <dbReference type="SAM" id="SignalP"/>
    </source>
</evidence>
<proteinExistence type="predicted"/>
<feature type="signal peptide" evidence="1">
    <location>
        <begin position="1"/>
        <end position="22"/>
    </location>
</feature>
<organism evidence="2 3">
    <name type="scientific">Rosenbergiella nectarea</name>
    <dbReference type="NCBI Taxonomy" id="988801"/>
    <lineage>
        <taxon>Bacteria</taxon>
        <taxon>Pseudomonadati</taxon>
        <taxon>Pseudomonadota</taxon>
        <taxon>Gammaproteobacteria</taxon>
        <taxon>Enterobacterales</taxon>
        <taxon>Erwiniaceae</taxon>
        <taxon>Rosenbergiella</taxon>
    </lineage>
</organism>
<dbReference type="OrthoDB" id="6624541at2"/>
<gene>
    <name evidence="2" type="ORF">SAMN05216522_10383</name>
</gene>
<dbReference type="EMBL" id="FOGC01000003">
    <property type="protein sequence ID" value="SEQ45492.1"/>
    <property type="molecule type" value="Genomic_DNA"/>
</dbReference>
<name>A0A1H9G5X7_9GAMM</name>
<keyword evidence="1" id="KW-0732">Signal</keyword>
<evidence type="ECO:0000313" key="3">
    <source>
        <dbReference type="Proteomes" id="UP000242515"/>
    </source>
</evidence>
<feature type="chain" id="PRO_5017279572" evidence="1">
    <location>
        <begin position="23"/>
        <end position="132"/>
    </location>
</feature>
<sequence>MNKRIKLLSLCASLCIPFMSHADEIVCHNGWTIQLNGTGTKSRFLSYTGSTGTAKLLHYGKVISTKRIEDIEQSVYQTSGAPLVNYEFDVDDKTFYIVALDMSTQGMDAGEPTIALWGGDEMGTSCIVNGSN</sequence>
<accession>A0A1H9G5X7</accession>
<dbReference type="AlphaFoldDB" id="A0A1H9G5X7"/>
<evidence type="ECO:0000313" key="2">
    <source>
        <dbReference type="EMBL" id="SEQ45492.1"/>
    </source>
</evidence>
<protein>
    <submittedName>
        <fullName evidence="2">Uncharacterized protein</fullName>
    </submittedName>
</protein>
<reference evidence="3" key="1">
    <citation type="submission" date="2016-10" db="EMBL/GenBank/DDBJ databases">
        <authorList>
            <person name="Varghese N."/>
            <person name="Submissions S."/>
        </authorList>
    </citation>
    <scope>NUCLEOTIDE SEQUENCE [LARGE SCALE GENOMIC DNA]</scope>
    <source>
        <strain evidence="3">8N4</strain>
    </source>
</reference>